<sequence length="275" mass="30099">MTQYWEPGTQYNYDDVVEYEGSRYKIIQPHRSQSDWTPPATPALWGRLSDGDNCCQQKSECQQPQQYQQSSGGDQYSNNQGEEKKGWLQDEKHKKELEIGAGVAAGAAALAGGAYAYKHHQGHEGGAPEESRGEKVKDWAEGHKKELEIGAGLVGAAALAGGAYALKKHHDNQGEQRNAEEEGQVEQAKHWAEGHKKELEIGGGLLAGAAALAGGAYAYKKHEEHKHHNNDDVQRASVIFGIEKNHGLVPQAVTAAFYAQKHKDSASFFDQDVKL</sequence>
<dbReference type="GO" id="GO:0004553">
    <property type="term" value="F:hydrolase activity, hydrolyzing O-glycosyl compounds"/>
    <property type="evidence" value="ECO:0007669"/>
    <property type="project" value="InterPro"/>
</dbReference>
<dbReference type="OrthoDB" id="2142040at2759"/>
<organism evidence="5">
    <name type="scientific">Laccaria bicolor (strain S238N-H82 / ATCC MYA-4686)</name>
    <name type="common">Bicoloured deceiver</name>
    <name type="synonym">Laccaria laccata var. bicolor</name>
    <dbReference type="NCBI Taxonomy" id="486041"/>
    <lineage>
        <taxon>Eukaryota</taxon>
        <taxon>Fungi</taxon>
        <taxon>Dikarya</taxon>
        <taxon>Basidiomycota</taxon>
        <taxon>Agaricomycotina</taxon>
        <taxon>Agaricomycetes</taxon>
        <taxon>Agaricomycetidae</taxon>
        <taxon>Agaricales</taxon>
        <taxon>Agaricineae</taxon>
        <taxon>Hydnangiaceae</taxon>
        <taxon>Laccaria</taxon>
    </lineage>
</organism>
<dbReference type="InterPro" id="IPR003610">
    <property type="entry name" value="CBM5/12"/>
</dbReference>
<feature type="domain" description="Chitin-binding type-3" evidence="3">
    <location>
        <begin position="5"/>
        <end position="45"/>
    </location>
</feature>
<name>B0DMU6_LACBS</name>
<dbReference type="SUPFAM" id="SSF51055">
    <property type="entry name" value="Carbohydrate binding domain"/>
    <property type="match status" value="1"/>
</dbReference>
<dbReference type="InParanoid" id="B0DMU6"/>
<gene>
    <name evidence="4" type="ORF">LACBIDRAFT_295130</name>
</gene>
<evidence type="ECO:0000256" key="2">
    <source>
        <dbReference type="SAM" id="MobiDB-lite"/>
    </source>
</evidence>
<dbReference type="Pfam" id="PF02839">
    <property type="entry name" value="CBM_5_12"/>
    <property type="match status" value="1"/>
</dbReference>
<dbReference type="STRING" id="486041.B0DMU6"/>
<reference evidence="4 5" key="1">
    <citation type="journal article" date="2008" name="Nature">
        <title>The genome of Laccaria bicolor provides insights into mycorrhizal symbiosis.</title>
        <authorList>
            <person name="Martin F."/>
            <person name="Aerts A."/>
            <person name="Ahren D."/>
            <person name="Brun A."/>
            <person name="Danchin E.G.J."/>
            <person name="Duchaussoy F."/>
            <person name="Gibon J."/>
            <person name="Kohler A."/>
            <person name="Lindquist E."/>
            <person name="Pereda V."/>
            <person name="Salamov A."/>
            <person name="Shapiro H.J."/>
            <person name="Wuyts J."/>
            <person name="Blaudez D."/>
            <person name="Buee M."/>
            <person name="Brokstein P."/>
            <person name="Canbaeck B."/>
            <person name="Cohen D."/>
            <person name="Courty P.E."/>
            <person name="Coutinho P.M."/>
            <person name="Delaruelle C."/>
            <person name="Detter J.C."/>
            <person name="Deveau A."/>
            <person name="DiFazio S."/>
            <person name="Duplessis S."/>
            <person name="Fraissinet-Tachet L."/>
            <person name="Lucic E."/>
            <person name="Frey-Klett P."/>
            <person name="Fourrey C."/>
            <person name="Feussner I."/>
            <person name="Gay G."/>
            <person name="Grimwood J."/>
            <person name="Hoegger P.J."/>
            <person name="Jain P."/>
            <person name="Kilaru S."/>
            <person name="Labbe J."/>
            <person name="Lin Y.C."/>
            <person name="Legue V."/>
            <person name="Le Tacon F."/>
            <person name="Marmeisse R."/>
            <person name="Melayah D."/>
            <person name="Montanini B."/>
            <person name="Muratet M."/>
            <person name="Nehls U."/>
            <person name="Niculita-Hirzel H."/>
            <person name="Oudot-Le Secq M.P."/>
            <person name="Peter M."/>
            <person name="Quesneville H."/>
            <person name="Rajashekar B."/>
            <person name="Reich M."/>
            <person name="Rouhier N."/>
            <person name="Schmutz J."/>
            <person name="Yin T."/>
            <person name="Chalot M."/>
            <person name="Henrissat B."/>
            <person name="Kuees U."/>
            <person name="Lucas S."/>
            <person name="Van de Peer Y."/>
            <person name="Podila G.K."/>
            <person name="Polle A."/>
            <person name="Pukkila P.J."/>
            <person name="Richardson P.M."/>
            <person name="Rouze P."/>
            <person name="Sanders I.R."/>
            <person name="Stajich J.E."/>
            <person name="Tunlid A."/>
            <person name="Tuskan G."/>
            <person name="Grigoriev I.V."/>
        </authorList>
    </citation>
    <scope>NUCLEOTIDE SEQUENCE [LARGE SCALE GENOMIC DNA]</scope>
    <source>
        <strain evidence="5">S238N-H82 / ATCC MYA-4686</strain>
    </source>
</reference>
<evidence type="ECO:0000313" key="5">
    <source>
        <dbReference type="Proteomes" id="UP000001194"/>
    </source>
</evidence>
<dbReference type="AlphaFoldDB" id="B0DMU6"/>
<dbReference type="GO" id="GO:0005975">
    <property type="term" value="P:carbohydrate metabolic process"/>
    <property type="evidence" value="ECO:0007669"/>
    <property type="project" value="InterPro"/>
</dbReference>
<accession>B0DMU6</accession>
<evidence type="ECO:0000313" key="4">
    <source>
        <dbReference type="EMBL" id="EDR04032.1"/>
    </source>
</evidence>
<protein>
    <submittedName>
        <fullName evidence="4">Carbohydrate-binding module family 12 protein</fullName>
    </submittedName>
</protein>
<keyword evidence="1" id="KW-0378">Hydrolase</keyword>
<dbReference type="RefSeq" id="XP_001885287.1">
    <property type="nucleotide sequence ID" value="XM_001885252.1"/>
</dbReference>
<dbReference type="GeneID" id="6080929"/>
<feature type="compositionally biased region" description="Low complexity" evidence="2">
    <location>
        <begin position="55"/>
        <end position="80"/>
    </location>
</feature>
<dbReference type="Proteomes" id="UP000001194">
    <property type="component" value="Unassembled WGS sequence"/>
</dbReference>
<feature type="compositionally biased region" description="Basic and acidic residues" evidence="2">
    <location>
        <begin position="171"/>
        <end position="180"/>
    </location>
</feature>
<dbReference type="Gene3D" id="2.10.10.20">
    <property type="entry name" value="Carbohydrate-binding module superfamily 5/12"/>
    <property type="match status" value="1"/>
</dbReference>
<dbReference type="CDD" id="cd12214">
    <property type="entry name" value="ChiA1_BD"/>
    <property type="match status" value="1"/>
</dbReference>
<dbReference type="KEGG" id="lbc:LACBIDRAFT_295130"/>
<evidence type="ECO:0000256" key="1">
    <source>
        <dbReference type="ARBA" id="ARBA00022801"/>
    </source>
</evidence>
<dbReference type="HOGENOM" id="CLU_1151945_0_0_1"/>
<dbReference type="GO" id="GO:0030246">
    <property type="term" value="F:carbohydrate binding"/>
    <property type="evidence" value="ECO:0007669"/>
    <property type="project" value="InterPro"/>
</dbReference>
<dbReference type="EMBL" id="DS547120">
    <property type="protein sequence ID" value="EDR04032.1"/>
    <property type="molecule type" value="Genomic_DNA"/>
</dbReference>
<keyword evidence="5" id="KW-1185">Reference proteome</keyword>
<dbReference type="GO" id="GO:0005576">
    <property type="term" value="C:extracellular region"/>
    <property type="evidence" value="ECO:0007669"/>
    <property type="project" value="InterPro"/>
</dbReference>
<evidence type="ECO:0000259" key="3">
    <source>
        <dbReference type="Pfam" id="PF02839"/>
    </source>
</evidence>
<proteinExistence type="predicted"/>
<dbReference type="InterPro" id="IPR036573">
    <property type="entry name" value="CBM_sf_5/12"/>
</dbReference>
<feature type="region of interest" description="Disordered" evidence="2">
    <location>
        <begin position="168"/>
        <end position="191"/>
    </location>
</feature>
<feature type="region of interest" description="Disordered" evidence="2">
    <location>
        <begin position="29"/>
        <end position="86"/>
    </location>
</feature>